<dbReference type="RefSeq" id="WP_090775355.1">
    <property type="nucleotide sequence ID" value="NZ_FMYM01000004.1"/>
</dbReference>
<keyword evidence="1" id="KW-1133">Transmembrane helix</keyword>
<evidence type="ECO:0000256" key="1">
    <source>
        <dbReference type="SAM" id="Phobius"/>
    </source>
</evidence>
<dbReference type="STRING" id="1464122.SAMN05421737_104247"/>
<keyword evidence="1" id="KW-0472">Membrane</keyword>
<dbReference type="AlphaFoldDB" id="A0A1G6HZB4"/>
<name>A0A1G6HZB4_9BACI</name>
<organism evidence="2 3">
    <name type="scientific">Shouchella lonarensis</name>
    <dbReference type="NCBI Taxonomy" id="1464122"/>
    <lineage>
        <taxon>Bacteria</taxon>
        <taxon>Bacillati</taxon>
        <taxon>Bacillota</taxon>
        <taxon>Bacilli</taxon>
        <taxon>Bacillales</taxon>
        <taxon>Bacillaceae</taxon>
        <taxon>Shouchella</taxon>
    </lineage>
</organism>
<protein>
    <submittedName>
        <fullName evidence="2">Uncharacterized protein</fullName>
    </submittedName>
</protein>
<dbReference type="OrthoDB" id="2942833at2"/>
<dbReference type="Proteomes" id="UP000242662">
    <property type="component" value="Unassembled WGS sequence"/>
</dbReference>
<keyword evidence="1" id="KW-0812">Transmembrane</keyword>
<dbReference type="InterPro" id="IPR018247">
    <property type="entry name" value="EF_Hand_1_Ca_BS"/>
</dbReference>
<proteinExistence type="predicted"/>
<accession>A0A1G6HZB4</accession>
<dbReference type="EMBL" id="FMYM01000004">
    <property type="protein sequence ID" value="SDB99612.1"/>
    <property type="molecule type" value="Genomic_DNA"/>
</dbReference>
<reference evidence="3" key="1">
    <citation type="submission" date="2016-09" db="EMBL/GenBank/DDBJ databases">
        <authorList>
            <person name="Varghese N."/>
            <person name="Submissions S."/>
        </authorList>
    </citation>
    <scope>NUCLEOTIDE SEQUENCE [LARGE SCALE GENOMIC DNA]</scope>
    <source>
        <strain evidence="3">25nlg</strain>
    </source>
</reference>
<dbReference type="PROSITE" id="PS00018">
    <property type="entry name" value="EF_HAND_1"/>
    <property type="match status" value="1"/>
</dbReference>
<feature type="transmembrane region" description="Helical" evidence="1">
    <location>
        <begin position="6"/>
        <end position="27"/>
    </location>
</feature>
<sequence>MFWSKWWKTITVIVGIIALTVGGIVLANNMSNTGDIALDDTFTSKFIDRSVKADDGFHFFESQNGHYTMWFPSGYYLKEEGPMYVSKDHYERLSMRQDKDGDHKLGGNEFVGEVRTMYRGAVTQGGIDTNLRMLLDDVSYNGDHKEIGTEDTVIYYGSSNFGLKDKRAFITDPKESYANKYFALIQDKEGDQFLTVKYSLFCPNEDESACGNNGEEEAHFFDTFIRNIKFR</sequence>
<gene>
    <name evidence="2" type="ORF">SAMN05421737_104247</name>
</gene>
<evidence type="ECO:0000313" key="2">
    <source>
        <dbReference type="EMBL" id="SDB99612.1"/>
    </source>
</evidence>
<evidence type="ECO:0000313" key="3">
    <source>
        <dbReference type="Proteomes" id="UP000242662"/>
    </source>
</evidence>
<keyword evidence="3" id="KW-1185">Reference proteome</keyword>